<dbReference type="Proteomes" id="UP001589789">
    <property type="component" value="Unassembled WGS sequence"/>
</dbReference>
<protein>
    <recommendedName>
        <fullName evidence="4">YcxB-like protein domain-containing protein</fullName>
    </recommendedName>
</protein>
<name>A0ABV6IU36_9PROT</name>
<sequence>MTDVAWQNADPDALAGPVHYALRLPALGRAEYARLQAVLLRGTMVRTGWRRHLVGLAAAVLVGTVTGVFASYWDVGAELWIASARTGWMLSLDGFEVLFAAIGVAAVTTAALALTLLSRQRRAVRALHAAGEDLFGEHDLLLGKRGVVWRNPSRVLFVPWPRLTGAVRDGGMMFLLADRISAFWLPEALVARHPDRAGLEALIRRHVALP</sequence>
<keyword evidence="1" id="KW-1133">Transmembrane helix</keyword>
<feature type="transmembrane region" description="Helical" evidence="1">
    <location>
        <begin position="53"/>
        <end position="73"/>
    </location>
</feature>
<dbReference type="RefSeq" id="WP_377052255.1">
    <property type="nucleotide sequence ID" value="NZ_JBHLVZ010000045.1"/>
</dbReference>
<keyword evidence="3" id="KW-1185">Reference proteome</keyword>
<dbReference type="EMBL" id="JBHLVZ010000045">
    <property type="protein sequence ID" value="MFC0387117.1"/>
    <property type="molecule type" value="Genomic_DNA"/>
</dbReference>
<organism evidence="2 3">
    <name type="scientific">Muricoccus vinaceus</name>
    <dbReference type="NCBI Taxonomy" id="424704"/>
    <lineage>
        <taxon>Bacteria</taxon>
        <taxon>Pseudomonadati</taxon>
        <taxon>Pseudomonadota</taxon>
        <taxon>Alphaproteobacteria</taxon>
        <taxon>Acetobacterales</taxon>
        <taxon>Roseomonadaceae</taxon>
        <taxon>Muricoccus</taxon>
    </lineage>
</organism>
<accession>A0ABV6IU36</accession>
<evidence type="ECO:0000256" key="1">
    <source>
        <dbReference type="SAM" id="Phobius"/>
    </source>
</evidence>
<keyword evidence="1" id="KW-0812">Transmembrane</keyword>
<gene>
    <name evidence="2" type="ORF">ACFFIC_16385</name>
</gene>
<comment type="caution">
    <text evidence="2">The sequence shown here is derived from an EMBL/GenBank/DDBJ whole genome shotgun (WGS) entry which is preliminary data.</text>
</comment>
<evidence type="ECO:0000313" key="2">
    <source>
        <dbReference type="EMBL" id="MFC0387117.1"/>
    </source>
</evidence>
<reference evidence="2 3" key="1">
    <citation type="submission" date="2024-09" db="EMBL/GenBank/DDBJ databases">
        <authorList>
            <person name="Sun Q."/>
            <person name="Mori K."/>
        </authorList>
    </citation>
    <scope>NUCLEOTIDE SEQUENCE [LARGE SCALE GENOMIC DNA]</scope>
    <source>
        <strain evidence="2 3">CCM 7468</strain>
    </source>
</reference>
<proteinExistence type="predicted"/>
<feature type="transmembrane region" description="Helical" evidence="1">
    <location>
        <begin position="97"/>
        <end position="117"/>
    </location>
</feature>
<evidence type="ECO:0000313" key="3">
    <source>
        <dbReference type="Proteomes" id="UP001589789"/>
    </source>
</evidence>
<keyword evidence="1" id="KW-0472">Membrane</keyword>
<evidence type="ECO:0008006" key="4">
    <source>
        <dbReference type="Google" id="ProtNLM"/>
    </source>
</evidence>